<feature type="transmembrane region" description="Helical" evidence="1">
    <location>
        <begin position="54"/>
        <end position="82"/>
    </location>
</feature>
<dbReference type="EMBL" id="AYGX02000098">
    <property type="protein sequence ID" value="KRO26963.1"/>
    <property type="molecule type" value="Genomic_DNA"/>
</dbReference>
<accession>A0A0R2NSP0</accession>
<evidence type="ECO:0000313" key="3">
    <source>
        <dbReference type="Proteomes" id="UP000050920"/>
    </source>
</evidence>
<proteinExistence type="predicted"/>
<keyword evidence="3" id="KW-1185">Reference proteome</keyword>
<dbReference type="InterPro" id="IPR010380">
    <property type="entry name" value="DUF975"/>
</dbReference>
<dbReference type="PANTHER" id="PTHR40076">
    <property type="entry name" value="MEMBRANE PROTEIN-RELATED"/>
    <property type="match status" value="1"/>
</dbReference>
<keyword evidence="1" id="KW-1133">Transmembrane helix</keyword>
<name>A0A0R2NSP0_9LACO</name>
<comment type="caution">
    <text evidence="2">The sequence shown here is derived from an EMBL/GenBank/DDBJ whole genome shotgun (WGS) entry which is preliminary data.</text>
</comment>
<dbReference type="PANTHER" id="PTHR40076:SF1">
    <property type="entry name" value="MEMBRANE PROTEIN"/>
    <property type="match status" value="1"/>
</dbReference>
<reference evidence="2 3" key="1">
    <citation type="journal article" date="2015" name="Genome Announc.">
        <title>Expanding the biotechnology potential of lactobacilli through comparative genomics of 213 strains and associated genera.</title>
        <authorList>
            <person name="Sun Z."/>
            <person name="Harris H.M."/>
            <person name="McCann A."/>
            <person name="Guo C."/>
            <person name="Argimon S."/>
            <person name="Zhang W."/>
            <person name="Yang X."/>
            <person name="Jeffery I.B."/>
            <person name="Cooney J.C."/>
            <person name="Kagawa T.F."/>
            <person name="Liu W."/>
            <person name="Song Y."/>
            <person name="Salvetti E."/>
            <person name="Wrobel A."/>
            <person name="Rasinkangas P."/>
            <person name="Parkhill J."/>
            <person name="Rea M.C."/>
            <person name="O'Sullivan O."/>
            <person name="Ritari J."/>
            <person name="Douillard F.P."/>
            <person name="Paul Ross R."/>
            <person name="Yang R."/>
            <person name="Briner A.E."/>
            <person name="Felis G.E."/>
            <person name="de Vos W.M."/>
            <person name="Barrangou R."/>
            <person name="Klaenhammer T.R."/>
            <person name="Caufield P.W."/>
            <person name="Cui Y."/>
            <person name="Zhang H."/>
            <person name="O'Toole P.W."/>
        </authorList>
    </citation>
    <scope>NUCLEOTIDE SEQUENCE [LARGE SCALE GENOMIC DNA]</scope>
    <source>
        <strain evidence="2 3">DSM 21115</strain>
    </source>
</reference>
<gene>
    <name evidence="2" type="ORF">DY78_GL000447</name>
</gene>
<dbReference type="Pfam" id="PF06161">
    <property type="entry name" value="DUF975"/>
    <property type="match status" value="1"/>
</dbReference>
<organism evidence="2 3">
    <name type="scientific">Lactiplantibacillus fabifermentans DSM 21115</name>
    <dbReference type="NCBI Taxonomy" id="1413187"/>
    <lineage>
        <taxon>Bacteria</taxon>
        <taxon>Bacillati</taxon>
        <taxon>Bacillota</taxon>
        <taxon>Bacilli</taxon>
        <taxon>Lactobacillales</taxon>
        <taxon>Lactobacillaceae</taxon>
        <taxon>Lactiplantibacillus</taxon>
    </lineage>
</organism>
<sequence>MEVKQLFKGRWRQAVILCLVVSIVTAFNSVVQMKQQVSKFTDGSIHKSVLSQIFNLDLAVISMLMTIVLVVLIFSLVVGLVVKVITIGTSYTLLDWLRDPQREIHPVADATVGFSKQYGWPLVGLIIWQTILVFLWSLLLIVPGIIKSYAYTQSYFVYKDMLAATPADQPRPTYRAAITRSRELMAGYKFDYFVLQLSFLGWRILASLTAGIGQLWLVPYTLATEANYYENLVANAKLAAK</sequence>
<feature type="transmembrane region" description="Helical" evidence="1">
    <location>
        <begin position="126"/>
        <end position="146"/>
    </location>
</feature>
<protein>
    <submittedName>
        <fullName evidence="2">Integral membrane protein</fullName>
    </submittedName>
</protein>
<evidence type="ECO:0000313" key="2">
    <source>
        <dbReference type="EMBL" id="KRO26963.1"/>
    </source>
</evidence>
<feature type="transmembrane region" description="Helical" evidence="1">
    <location>
        <begin position="192"/>
        <end position="217"/>
    </location>
</feature>
<evidence type="ECO:0000256" key="1">
    <source>
        <dbReference type="SAM" id="Phobius"/>
    </source>
</evidence>
<keyword evidence="1" id="KW-0812">Transmembrane</keyword>
<dbReference type="AlphaFoldDB" id="A0A0R2NSP0"/>
<keyword evidence="1" id="KW-0472">Membrane</keyword>
<feature type="transmembrane region" description="Helical" evidence="1">
    <location>
        <begin position="14"/>
        <end position="33"/>
    </location>
</feature>
<dbReference type="Proteomes" id="UP000050920">
    <property type="component" value="Unassembled WGS sequence"/>
</dbReference>